<evidence type="ECO:0000313" key="3">
    <source>
        <dbReference type="EMBL" id="QWG14359.1"/>
    </source>
</evidence>
<evidence type="ECO:0000313" key="4">
    <source>
        <dbReference type="Proteomes" id="UP000680839"/>
    </source>
</evidence>
<sequence length="270" mass="28044">MPNKGGGMSQVAGNFPKGKFIQLVLAAIVAGAAGIGSAHSSDVVLQGSTTFATGIAQPFASSVEAQTGHHLEIIPNKSSLGLLALLERNAELAMISTTLDREVEILRRSDAGLPFGRLKAFEIARTRAALVVHPDNPVRAARLQEIGKILTGEISNWKQLGGPDLPIRVVAVREGGGVLASVEARLLGAAHISAPDTIRVQVGTQIIKVVAQEPGAIGITQLAIVKSSSAVELVTDEPIEQILSLVSLDDPSPAASAIIEAFRRIASQGS</sequence>
<gene>
    <name evidence="3" type="ORF">KMZ29_06695</name>
</gene>
<dbReference type="Pfam" id="PF12849">
    <property type="entry name" value="PBP_like_2"/>
    <property type="match status" value="1"/>
</dbReference>
<name>A0A975NHQ2_9BRAD</name>
<organism evidence="3 4">
    <name type="scientific">Bradyrhizobium sediminis</name>
    <dbReference type="NCBI Taxonomy" id="2840469"/>
    <lineage>
        <taxon>Bacteria</taxon>
        <taxon>Pseudomonadati</taxon>
        <taxon>Pseudomonadota</taxon>
        <taxon>Alphaproteobacteria</taxon>
        <taxon>Hyphomicrobiales</taxon>
        <taxon>Nitrobacteraceae</taxon>
        <taxon>Bradyrhizobium</taxon>
    </lineage>
</organism>
<dbReference type="InterPro" id="IPR024370">
    <property type="entry name" value="PBP_domain"/>
</dbReference>
<dbReference type="AlphaFoldDB" id="A0A975NHQ2"/>
<dbReference type="EMBL" id="CP076134">
    <property type="protein sequence ID" value="QWG14359.1"/>
    <property type="molecule type" value="Genomic_DNA"/>
</dbReference>
<protein>
    <submittedName>
        <fullName evidence="3">Substrate-binding domain-containing protein</fullName>
    </submittedName>
</protein>
<dbReference type="Proteomes" id="UP000680839">
    <property type="component" value="Chromosome"/>
</dbReference>
<accession>A0A975NHQ2</accession>
<evidence type="ECO:0000256" key="1">
    <source>
        <dbReference type="ARBA" id="ARBA00022729"/>
    </source>
</evidence>
<dbReference type="InterPro" id="IPR050811">
    <property type="entry name" value="Phosphate_ABC_transporter"/>
</dbReference>
<dbReference type="SUPFAM" id="SSF53850">
    <property type="entry name" value="Periplasmic binding protein-like II"/>
    <property type="match status" value="1"/>
</dbReference>
<dbReference type="PANTHER" id="PTHR30570:SF1">
    <property type="entry name" value="PHOSPHATE-BINDING PROTEIN PSTS"/>
    <property type="match status" value="1"/>
</dbReference>
<dbReference type="RefSeq" id="WP_215622988.1">
    <property type="nucleotide sequence ID" value="NZ_CP076134.1"/>
</dbReference>
<evidence type="ECO:0000259" key="2">
    <source>
        <dbReference type="Pfam" id="PF12849"/>
    </source>
</evidence>
<dbReference type="PANTHER" id="PTHR30570">
    <property type="entry name" value="PERIPLASMIC PHOSPHATE BINDING COMPONENT OF PHOSPHATE ABC TRANSPORTER"/>
    <property type="match status" value="1"/>
</dbReference>
<feature type="domain" description="PBP" evidence="2">
    <location>
        <begin position="41"/>
        <end position="246"/>
    </location>
</feature>
<reference evidence="3" key="1">
    <citation type="submission" date="2021-06" db="EMBL/GenBank/DDBJ databases">
        <title>Bradyrhizobium sp. S2-20-1 Genome sequencing.</title>
        <authorList>
            <person name="Jin L."/>
        </authorList>
    </citation>
    <scope>NUCLEOTIDE SEQUENCE</scope>
    <source>
        <strain evidence="3">S2-20-1</strain>
    </source>
</reference>
<dbReference type="Gene3D" id="3.40.190.10">
    <property type="entry name" value="Periplasmic binding protein-like II"/>
    <property type="match status" value="1"/>
</dbReference>
<proteinExistence type="predicted"/>
<keyword evidence="1" id="KW-0732">Signal</keyword>